<dbReference type="PROSITE" id="PS51257">
    <property type="entry name" value="PROKAR_LIPOPROTEIN"/>
    <property type="match status" value="1"/>
</dbReference>
<gene>
    <name evidence="3" type="ORF">GXP70_19635</name>
</gene>
<feature type="compositionally biased region" description="Basic and acidic residues" evidence="1">
    <location>
        <begin position="38"/>
        <end position="49"/>
    </location>
</feature>
<protein>
    <recommendedName>
        <fullName evidence="5">DUF4309 domain-containing protein</fullName>
    </recommendedName>
</protein>
<feature type="signal peptide" evidence="2">
    <location>
        <begin position="1"/>
        <end position="24"/>
    </location>
</feature>
<reference evidence="3 4" key="1">
    <citation type="submission" date="2020-01" db="EMBL/GenBank/DDBJ databases">
        <title>Paenibacillus sp. nov., isolated from tomato rhizosphere.</title>
        <authorList>
            <person name="Weon H.-Y."/>
            <person name="Lee S.A."/>
        </authorList>
    </citation>
    <scope>NUCLEOTIDE SEQUENCE [LARGE SCALE GENOMIC DNA]</scope>
    <source>
        <strain evidence="3 4">12200R-189</strain>
    </source>
</reference>
<feature type="chain" id="PRO_5039280568" description="DUF4309 domain-containing protein" evidence="2">
    <location>
        <begin position="25"/>
        <end position="243"/>
    </location>
</feature>
<evidence type="ECO:0000313" key="3">
    <source>
        <dbReference type="EMBL" id="QHT61972.1"/>
    </source>
</evidence>
<keyword evidence="4" id="KW-1185">Reference proteome</keyword>
<dbReference type="RefSeq" id="WP_162358409.1">
    <property type="nucleotide sequence ID" value="NZ_CP048209.1"/>
</dbReference>
<proteinExistence type="predicted"/>
<evidence type="ECO:0000313" key="4">
    <source>
        <dbReference type="Proteomes" id="UP000476064"/>
    </source>
</evidence>
<evidence type="ECO:0008006" key="5">
    <source>
        <dbReference type="Google" id="ProtNLM"/>
    </source>
</evidence>
<dbReference type="AlphaFoldDB" id="A0A6C0G0S9"/>
<evidence type="ECO:0000256" key="2">
    <source>
        <dbReference type="SAM" id="SignalP"/>
    </source>
</evidence>
<dbReference type="Proteomes" id="UP000476064">
    <property type="component" value="Chromosome"/>
</dbReference>
<accession>A0A6C0G0S9</accession>
<dbReference type="KEGG" id="plyc:GXP70_19635"/>
<evidence type="ECO:0000256" key="1">
    <source>
        <dbReference type="SAM" id="MobiDB-lite"/>
    </source>
</evidence>
<organism evidence="3 4">
    <name type="scientific">Paenibacillus lycopersici</name>
    <dbReference type="NCBI Taxonomy" id="2704462"/>
    <lineage>
        <taxon>Bacteria</taxon>
        <taxon>Bacillati</taxon>
        <taxon>Bacillota</taxon>
        <taxon>Bacilli</taxon>
        <taxon>Bacillales</taxon>
        <taxon>Paenibacillaceae</taxon>
        <taxon>Paenibacillus</taxon>
    </lineage>
</organism>
<keyword evidence="2" id="KW-0732">Signal</keyword>
<sequence length="243" mass="24814">MKFNYARRAAGAAAAALLAMSVTGCQLGAGDSSQPAGNDDRAAIRHADPGPESDSPQKTYNAKDKGSYAAVKDTDEDGEAAAIPNATTESSEGAAAVKPGKTTGPAADAAWNAEAPRLIGVALGEPKSEAGAKLGKPLDTYPLEDGTRKLTVDEYADYAVGYGSDKKVVFVEAFGKAAVTGLSGLRIGDSGNAAVKALGKPSTRTTSVIAYEAAGALLKLDLDPQNNRIVSIKLFSADRQPQG</sequence>
<feature type="region of interest" description="Disordered" evidence="1">
    <location>
        <begin position="30"/>
        <end position="106"/>
    </location>
</feature>
<dbReference type="EMBL" id="CP048209">
    <property type="protein sequence ID" value="QHT61972.1"/>
    <property type="molecule type" value="Genomic_DNA"/>
</dbReference>
<name>A0A6C0G0S9_9BACL</name>